<dbReference type="InterPro" id="IPR031100">
    <property type="entry name" value="LOG_fam"/>
</dbReference>
<name>A0A369C033_9GAMM</name>
<organism evidence="5 6">
    <name type="scientific">Thioalbus denitrificans</name>
    <dbReference type="NCBI Taxonomy" id="547122"/>
    <lineage>
        <taxon>Bacteria</taxon>
        <taxon>Pseudomonadati</taxon>
        <taxon>Pseudomonadota</taxon>
        <taxon>Gammaproteobacteria</taxon>
        <taxon>Chromatiales</taxon>
        <taxon>Ectothiorhodospiraceae</taxon>
        <taxon>Thioalbus</taxon>
    </lineage>
</organism>
<dbReference type="InterPro" id="IPR052341">
    <property type="entry name" value="LOG_family_nucleotidases"/>
</dbReference>
<protein>
    <recommendedName>
        <fullName evidence="3">AMP nucleosidase</fullName>
        <ecNumber evidence="2">3.2.2.4</ecNumber>
    </recommendedName>
    <alternativeName>
        <fullName evidence="3">AMP nucleosidase</fullName>
    </alternativeName>
</protein>
<comment type="caution">
    <text evidence="5">The sequence shown here is derived from an EMBL/GenBank/DDBJ whole genome shotgun (WGS) entry which is preliminary data.</text>
</comment>
<evidence type="ECO:0000313" key="5">
    <source>
        <dbReference type="EMBL" id="RCX26047.1"/>
    </source>
</evidence>
<comment type="catalytic activity">
    <reaction evidence="1">
        <text>AMP + H2O = D-ribose 5-phosphate + adenine</text>
        <dbReference type="Rhea" id="RHEA:20129"/>
        <dbReference type="ChEBI" id="CHEBI:15377"/>
        <dbReference type="ChEBI" id="CHEBI:16708"/>
        <dbReference type="ChEBI" id="CHEBI:78346"/>
        <dbReference type="ChEBI" id="CHEBI:456215"/>
        <dbReference type="EC" id="3.2.2.4"/>
    </reaction>
</comment>
<dbReference type="PANTHER" id="PTHR43393">
    <property type="entry name" value="CYTOKININ RIBOSIDE 5'-MONOPHOSPHATE PHOSPHORIBOHYDROLASE"/>
    <property type="match status" value="1"/>
</dbReference>
<dbReference type="InterPro" id="IPR005269">
    <property type="entry name" value="LOG"/>
</dbReference>
<accession>A0A369C033</accession>
<dbReference type="GO" id="GO:0009691">
    <property type="term" value="P:cytokinin biosynthetic process"/>
    <property type="evidence" value="ECO:0007669"/>
    <property type="project" value="InterPro"/>
</dbReference>
<dbReference type="Pfam" id="PF03641">
    <property type="entry name" value="Lysine_decarbox"/>
    <property type="match status" value="1"/>
</dbReference>
<feature type="region of interest" description="Disordered" evidence="4">
    <location>
        <begin position="1"/>
        <end position="33"/>
    </location>
</feature>
<dbReference type="Proteomes" id="UP000252707">
    <property type="component" value="Unassembled WGS sequence"/>
</dbReference>
<dbReference type="NCBIfam" id="TIGR00730">
    <property type="entry name" value="Rossman fold protein, TIGR00730 family"/>
    <property type="match status" value="1"/>
</dbReference>
<evidence type="ECO:0000256" key="3">
    <source>
        <dbReference type="ARBA" id="ARBA00031983"/>
    </source>
</evidence>
<sequence length="302" mass="33796">MTDLKHPNPAFPTAEEDDRIASHPVETPQTRSPSYRLAFADHEFLLREELRPVRMQLELLKPELMQQDYGIKSTIVIFGSARIPEEERACRDLEAAEARLRAAPGDPAAERAVRVARSILAKSAYYDEARKLGHMITSDGQCPGRCELVVITGGGPGIMEAANRGAFDANGRSIGLNIVLPHEQNPNPYITPELSFQFHYFAMRKLHFLLRAKALVAFPGGFGTLDELFETLTLIQTRKVKPVPVLLFGKAYWDRIIDFEAMVEEGTVDAGDLDLFRFVETAEEAWSYIVDFYAGTGLVRGR</sequence>
<keyword evidence="6" id="KW-1185">Reference proteome</keyword>
<dbReference type="OrthoDB" id="9801098at2"/>
<dbReference type="PANTHER" id="PTHR43393:SF3">
    <property type="entry name" value="LYSINE DECARBOXYLASE-LIKE PROTEIN"/>
    <property type="match status" value="1"/>
</dbReference>
<evidence type="ECO:0000256" key="4">
    <source>
        <dbReference type="SAM" id="MobiDB-lite"/>
    </source>
</evidence>
<dbReference type="GO" id="GO:0005829">
    <property type="term" value="C:cytosol"/>
    <property type="evidence" value="ECO:0007669"/>
    <property type="project" value="TreeGrafter"/>
</dbReference>
<dbReference type="RefSeq" id="WP_114280943.1">
    <property type="nucleotide sequence ID" value="NZ_QPJY01000012.1"/>
</dbReference>
<dbReference type="EC" id="3.2.2.4" evidence="2"/>
<reference evidence="5 6" key="1">
    <citation type="submission" date="2018-07" db="EMBL/GenBank/DDBJ databases">
        <title>Genomic Encyclopedia of Type Strains, Phase IV (KMG-IV): sequencing the most valuable type-strain genomes for metagenomic binning, comparative biology and taxonomic classification.</title>
        <authorList>
            <person name="Goeker M."/>
        </authorList>
    </citation>
    <scope>NUCLEOTIDE SEQUENCE [LARGE SCALE GENOMIC DNA]</scope>
    <source>
        <strain evidence="5 6">DSM 26407</strain>
    </source>
</reference>
<dbReference type="GO" id="GO:0008714">
    <property type="term" value="F:AMP nucleosidase activity"/>
    <property type="evidence" value="ECO:0007669"/>
    <property type="project" value="UniProtKB-EC"/>
</dbReference>
<gene>
    <name evidence="5" type="ORF">DFQ59_11250</name>
</gene>
<evidence type="ECO:0000256" key="2">
    <source>
        <dbReference type="ARBA" id="ARBA00011985"/>
    </source>
</evidence>
<proteinExistence type="predicted"/>
<evidence type="ECO:0000313" key="6">
    <source>
        <dbReference type="Proteomes" id="UP000252707"/>
    </source>
</evidence>
<dbReference type="SUPFAM" id="SSF102405">
    <property type="entry name" value="MCP/YpsA-like"/>
    <property type="match status" value="1"/>
</dbReference>
<evidence type="ECO:0000256" key="1">
    <source>
        <dbReference type="ARBA" id="ARBA00000274"/>
    </source>
</evidence>
<dbReference type="EMBL" id="QPJY01000012">
    <property type="protein sequence ID" value="RCX26047.1"/>
    <property type="molecule type" value="Genomic_DNA"/>
</dbReference>
<dbReference type="Gene3D" id="3.40.50.450">
    <property type="match status" value="1"/>
</dbReference>
<dbReference type="AlphaFoldDB" id="A0A369C033"/>